<dbReference type="CDD" id="cd04495">
    <property type="entry name" value="BRCA2DBD_OB3"/>
    <property type="match status" value="1"/>
</dbReference>
<evidence type="ECO:0000259" key="15">
    <source>
        <dbReference type="SMART" id="SM01341"/>
    </source>
</evidence>
<evidence type="ECO:0000256" key="14">
    <source>
        <dbReference type="SAM" id="MobiDB-lite"/>
    </source>
</evidence>
<dbReference type="Pfam" id="PF09121">
    <property type="entry name" value="Tower"/>
    <property type="match status" value="1"/>
</dbReference>
<feature type="region of interest" description="Disordered" evidence="14">
    <location>
        <begin position="2395"/>
        <end position="2450"/>
    </location>
</feature>
<reference evidence="17" key="1">
    <citation type="submission" date="2025-08" db="UniProtKB">
        <authorList>
            <consortium name="RefSeq"/>
        </authorList>
    </citation>
    <scope>IDENTIFICATION</scope>
    <source>
        <tissue evidence="17">Muscle</tissue>
    </source>
</reference>
<dbReference type="InterPro" id="IPR015205">
    <property type="entry name" value="Tower_dom"/>
</dbReference>
<comment type="subcellular location">
    <subcellularLocation>
        <location evidence="2">Cytoplasm</location>
        <location evidence="2">Cytoskeleton</location>
        <location evidence="2">Microtubule organizing center</location>
        <location evidence="2">Centrosome</location>
    </subcellularLocation>
    <subcellularLocation>
        <location evidence="1">Nucleus</location>
    </subcellularLocation>
</comment>
<feature type="compositionally biased region" description="Polar residues" evidence="14">
    <location>
        <begin position="507"/>
        <end position="519"/>
    </location>
</feature>
<dbReference type="CDD" id="cd04493">
    <property type="entry name" value="BRCA2DBD_OB1"/>
    <property type="match status" value="1"/>
</dbReference>
<dbReference type="GO" id="GO:0003677">
    <property type="term" value="F:DNA binding"/>
    <property type="evidence" value="ECO:0007669"/>
    <property type="project" value="UniProtKB-KW"/>
</dbReference>
<dbReference type="RefSeq" id="XP_035874289.1">
    <property type="nucleotide sequence ID" value="XM_036018396.1"/>
</dbReference>
<keyword evidence="3" id="KW-0963">Cytoplasm</keyword>
<feature type="region of interest" description="Disordered" evidence="14">
    <location>
        <begin position="1307"/>
        <end position="1335"/>
    </location>
</feature>
<keyword evidence="8" id="KW-0238">DNA-binding</keyword>
<dbReference type="GO" id="GO:0005813">
    <property type="term" value="C:centrosome"/>
    <property type="evidence" value="ECO:0007669"/>
    <property type="project" value="UniProtKB-SubCell"/>
</dbReference>
<dbReference type="PANTHER" id="PTHR11289">
    <property type="entry name" value="BREAST CANCER TYPE 2 SUSCEPTIBILITY PROTEIN BRCA2"/>
    <property type="match status" value="1"/>
</dbReference>
<feature type="repeat" description="BRCA2" evidence="13">
    <location>
        <begin position="1655"/>
        <end position="1689"/>
    </location>
</feature>
<keyword evidence="12" id="KW-0539">Nucleus</keyword>
<dbReference type="GO" id="GO:0005634">
    <property type="term" value="C:nucleus"/>
    <property type="evidence" value="ECO:0007669"/>
    <property type="project" value="UniProtKB-SubCell"/>
</dbReference>
<dbReference type="PIRSF" id="PIRSF002397">
    <property type="entry name" value="BRCA2"/>
    <property type="match status" value="1"/>
</dbReference>
<feature type="repeat" description="BRCA2" evidence="13">
    <location>
        <begin position="2037"/>
        <end position="2071"/>
    </location>
</feature>
<evidence type="ECO:0000256" key="6">
    <source>
        <dbReference type="ARBA" id="ARBA00022763"/>
    </source>
</evidence>
<feature type="compositionally biased region" description="Polar residues" evidence="14">
    <location>
        <begin position="1314"/>
        <end position="1326"/>
    </location>
</feature>
<feature type="repeat" description="BRCA2" evidence="13">
    <location>
        <begin position="1968"/>
        <end position="2002"/>
    </location>
</feature>
<evidence type="ECO:0000256" key="12">
    <source>
        <dbReference type="ARBA" id="ARBA00023242"/>
    </source>
</evidence>
<sequence length="3423" mass="383293">MPIGCKERPTFFGIFKMRCNQADLGPISINWFEELSSEAPPYNSETAEESEFKVISYEPNLFKTPQRKPYQLASTPVIFKEQCLTLPLYQSPLKELDKDRLDLGKHITDSKHKSCCMMKAKMDQANDVISSPLNSCLSESSGILRCTHVTPQRDKSVVYGSLFHTPKLMKGQTRKHISESLGAEVDPDMSWSSSLATPPTLSSTVLIVRDEEAPTAVFPNDTTAIWKRCFSDHDGSLKKNDRFIPSGPDNEIENQREAKSHGLGNSFGKVSSCKDHFGKSVPNVLEGEVHEKVGDISEEDSFSLCFSKYKKRNIQKMKTGKTRKNSFNETKTSECEEAKKQIKQSKHSFLAEMEPNGNNPLDTEIMNQKPFGSGSDRISEDTVQSPSFKWSQLTFSGLNGAEMGEIPLLHISSCDQNNSEKDLIGIEKECTNFVTLEDSLLHISSGPKAEKTLKEETVNKRDEGQCLEPHEEYTLVAKNIVSEPSLIASPHQGIKKSLFRLRASPVETPSSLSSNNMTDPNFKEEPEASESGLEICTIFSQKESSLCTSSVDNGNWPVTIKHTSVALKNTGLISTLKKKTKKFIYAINGETSYQRLKMKKDQESGLSNFSTQFEANTFEAPSIVTNADSGLLHSVKKNCLQDDSEEPSLSLTSSFGAILRKCSNNENSSSNKISQDLDYKETKINEEKLKSFITTETDYLSCFQEKYCEEDPKHQRVSDIKEEVLPAVCHLAVPHSEIECSGNHFQSQESILYDLDNTSILTPNSRDPPSNPGVISRGKESYKMSERVKYKNCEAGFDLIKNIPMEVNQGICILNEISKKAELLSPEKYTIAPPSMKVQSNQSTNLKVTQKEKTALISKVTVNSNSEEHVQDNEKEIVFEITNKWSIPLLENIEELQEAGLTYVREPVLKNSTMVVDTGPDDKQAAKVSIIKDFDSSNIVHDLTDKNRKNVTQQMTLNKDSKLDMPLDIDKKSNQNNDHMDKLAELSDPVSNHNFGNGFRTASNKEIKPSEHNIKKSKVFFKDIEEHFSTSLACTEIVNASLLDNKKKLSKPCALDSHSTDTISGCVQSSTFASDSENSHAIPPTLSLKQDFNSNHNLTPSQKAEITELSTILEESGSQFEFTQFRKPSHMIQNNPLEMPENYLPVLHTTSEEWKNVGFHLTTNSQSVSQVDSRKFEGKQKFACSLKTNCNKSASAYLTDKNEVGFRGFYSAHGTKLSVSSEALQKAVRLFSDIENISEETYAVVDPRSLSSSQYNDSVVSLFKIENYNNVKHFNEKNKTQLIQQNNIEMTAGIFIENTEDQKKYTESEESKCTGASRNSCNLGESKSNDSSKNDRVCVHKEENGLPCIDEHTIHLKSSGQFMKGGSIQVKEGVSDLTCLEVVKAEETFHVHMSNKEQLTARKMGQNIKDFDVFDTSFQTASGKNIRLSKDSLNKAINFFDQKCAEEGLNNFSDALNSELLSGINVNKIDISSYEETDMVKDKTLKESDSFGIENQLLTLQSGLECETKKIKEPTMLGFHTASGKKIIITKESLDKVRSLFDEKQDKNSETINFSLRGAKILKDREDCKEGLELACETFEITAPKYEEMQNSLKEEKIVSNEFAMLPRFLSDNLHKQTENFKLSNSITAKIGNIEKEIAPSPTTYYTNQSTCLAIENLTVPFYTGHGRKLSVSQASLLEAKKLLREGKLDDQPEKINTAKVIHLKDCPEDYVENPSCGNHSNSVITENDKNHLSEKQDSTYLSNSISNSYSDHSDFCHSSEVYNKSKSLSKNKMDNSGIEPIVKNFKDRKNTSFSEVISTVRKVNTHLQTANEDICVQKFVTNSSPYKNKNTAVEVAVSDSNFEMGPPAFSTESGQMVFVSRGMKIKERFADNCTKVIMKNIECKSGTDHTKTVAGYCEVVGDLEGFIFPNSLDSEEYSTHSCKIFADTRSEQILKYSQGMSKSETVAEMLPCQVNLKASDTCKFNAVSNACGIFSTASGKCVQVSDAALQKTRRVLAKLEESAEQLFPKVSFEPNKEHAEKVTREDTVIHTPSNLLSSAFSGFSTASGKCVPVSENALNKVKGMLEDFDSLRTECGLWQPPTSGQDMSKLLPLSYIGKKTPEHIANCKMEKDCSKLSNNCNIGVFSSENTHCFEASPCLSHFKQDKEPSVLESKASLVESHSHILGKEQALPKNTKMETGKPETFSNLPMTKNREICSTYSKDPENYFETEAVEIAKAFMEDGELTDSELLSHPEHLLLTCQNKETALLNSRTGKRKGDAFALIGEPPIKRNLLNEFDRIIENQEKSLKASKSTPDGTIKDRRLFMHHISVEPVICGPCCTTKERQEIQTPNFTEPGQELLSKSHFYEQLTFENSSSNLSVLGEPFYKVSATRNKKRRHSMTTGKLTRVFVPPCKAKSHSHRDDQCLGGNTNLKEDKQKQRNIVEHGSGSSKNNINDNEIHQSNKDNSNQVATIISTKCEEKHLDLVANLQNARDIQNMRIKKKHGQHIFPQPGSLYLIKTSSMPRISLKAAVEGQVPSACSHKQLYMYGVSKHCIKINSKNAESFQFHIQDYFGKEGAGAGKGAQLADGGWLIPSNDGKAGKEEFYRALCDTPGVDPKLISRDWVYNHYRWIVWKLAAMEFAFPKQFAARCLNPERVLLQLKYRYDVEIDRSQRSAIKKIMERDDTAAKTLVFCVSEILLPSSSLPKTSSNKTGDVDTSKTATVELTDGWYAVKAQLDPSLSALVQKGRLAVGQKIITHGAELVGSPDACSPLEAPESLRLKISANSTRPACWYAKLGFSPDPRPFSLPLSSLFSDGGNVGCVDIVIQRIYPMQWMEKTSSGLYIFRNEREEEKEAAKYVEAQQRKLEGLFTKIQAEFEEHEENVTKQCTLSCALTRQQVCALQDGAELYEAVRTVPDPSYLEAYFSEEQLRALNNHRQMLNDRKQAQIQLEFRKAIESAEKGEQMLSRDVTTVWKLRVISYEKKEKDSVILSIWRPSSDLYSLLTEGKRYRIYHLATSRSKNKSGKATIQLTATKNTQFQQIPASDEILFQVYQPREPIPFKQLWNPGFQPHCSEVDLIGLVVSVVKKKGLAPLVYLSDECHNLLAIKFWIDLSEDIIKPRMLIAASNLQWRPEPKSEIPTLFAGDFSTFSSSPKENHFQEAFHKMKNTIENNDRFYSASENKLMHILNANDPKWTTPTKECTSDPHAAQTVLGTGNKFLMSSPNSEMNYQSPLSLCKPKGKFVTTPVSAQMTSKSCKGEKAVDDPKNCKKRQALDFLSRLPLPPPVSPICTFVSPAAQKAFQPPRSCGTKYETPIKKKKLSSPQITPLKKFNDTSLLEVDSVSDEELALINTQTLLSGSAGEDQLVFVGEPTRTAPTCSRDNLKLKRHHFTAMVREQENSLVATRGMEGFVQDPSTIQDRAKRLQRRQNRKGQKLVIDS</sequence>
<keyword evidence="4" id="KW-0597">Phosphoprotein</keyword>
<evidence type="ECO:0000313" key="17">
    <source>
        <dbReference type="RefSeq" id="XP_035874289.1"/>
    </source>
</evidence>
<dbReference type="Gene3D" id="2.40.50.140">
    <property type="entry name" value="Nucleic acid-binding proteins"/>
    <property type="match status" value="3"/>
</dbReference>
<dbReference type="InterPro" id="IPR048262">
    <property type="entry name" value="BRCA2_OB_2_dom"/>
</dbReference>
<feature type="region of interest" description="Disordered" evidence="14">
    <location>
        <begin position="3400"/>
        <end position="3423"/>
    </location>
</feature>
<keyword evidence="11" id="KW-0206">Cytoskeleton</keyword>
<dbReference type="OrthoDB" id="21095at2759"/>
<evidence type="ECO:0000256" key="1">
    <source>
        <dbReference type="ARBA" id="ARBA00004123"/>
    </source>
</evidence>
<dbReference type="FunCoup" id="A0A7E6D7M0">
    <property type="interactions" value="1088"/>
</dbReference>
<dbReference type="KEGG" id="pdic:114513136"/>
<dbReference type="Pfam" id="PF22687">
    <property type="entry name" value="BRCA2_TR2"/>
    <property type="match status" value="1"/>
</dbReference>
<dbReference type="CTD" id="675"/>
<dbReference type="GeneID" id="114513136"/>
<dbReference type="FunFam" id="2.40.50.140:FF:000211">
    <property type="entry name" value="breast cancer type 2 susceptibility protein"/>
    <property type="match status" value="1"/>
</dbReference>
<dbReference type="InterPro" id="IPR015252">
    <property type="entry name" value="BRCA2_hlx"/>
</dbReference>
<keyword evidence="5" id="KW-0677">Repeat</keyword>
<dbReference type="InterPro" id="IPR015187">
    <property type="entry name" value="BRCA2_OB_1"/>
</dbReference>
<evidence type="ECO:0000313" key="16">
    <source>
        <dbReference type="Proteomes" id="UP000504628"/>
    </source>
</evidence>
<feature type="region of interest" description="Disordered" evidence="14">
    <location>
        <begin position="507"/>
        <end position="527"/>
    </location>
</feature>
<proteinExistence type="predicted"/>
<dbReference type="InterPro" id="IPR015188">
    <property type="entry name" value="BRCA2_OB_3"/>
</dbReference>
<dbReference type="GO" id="GO:0000724">
    <property type="term" value="P:double-strand break repair via homologous recombination"/>
    <property type="evidence" value="ECO:0007669"/>
    <property type="project" value="InterPro"/>
</dbReference>
<evidence type="ECO:0000256" key="13">
    <source>
        <dbReference type="PROSITE-ProRule" id="PRU00032"/>
    </source>
</evidence>
<evidence type="ECO:0000256" key="11">
    <source>
        <dbReference type="ARBA" id="ARBA00023212"/>
    </source>
</evidence>
<feature type="repeat" description="BRCA2" evidence="13">
    <location>
        <begin position="1512"/>
        <end position="1546"/>
    </location>
</feature>
<feature type="domain" description="Tower" evidence="15">
    <location>
        <begin position="2818"/>
        <end position="2859"/>
    </location>
</feature>
<dbReference type="InterPro" id="IPR036315">
    <property type="entry name" value="BRCA2_hlx_sf"/>
</dbReference>
<protein>
    <submittedName>
        <fullName evidence="17">Breast cancer type 2 susceptibility protein</fullName>
    </submittedName>
</protein>
<dbReference type="SUPFAM" id="SSF50249">
    <property type="entry name" value="Nucleic acid-binding proteins"/>
    <property type="match status" value="3"/>
</dbReference>
<dbReference type="InterPro" id="IPR012340">
    <property type="entry name" value="NA-bd_OB-fold"/>
</dbReference>
<feature type="compositionally biased region" description="Polar residues" evidence="14">
    <location>
        <begin position="2429"/>
        <end position="2438"/>
    </location>
</feature>
<feature type="repeat" description="BRCA2" evidence="13">
    <location>
        <begin position="1202"/>
        <end position="1236"/>
    </location>
</feature>
<feature type="compositionally biased region" description="Basic and acidic residues" evidence="14">
    <location>
        <begin position="2414"/>
        <end position="2425"/>
    </location>
</feature>
<gene>
    <name evidence="17" type="primary">BRCA2</name>
</gene>
<dbReference type="Pfam" id="PF00634">
    <property type="entry name" value="BRCA2"/>
    <property type="match status" value="6"/>
</dbReference>
<feature type="repeat" description="BRCA2" evidence="13">
    <location>
        <begin position="1411"/>
        <end position="1445"/>
    </location>
</feature>
<organism evidence="16 17">
    <name type="scientific">Phyllostomus discolor</name>
    <name type="common">pale spear-nosed bat</name>
    <dbReference type="NCBI Taxonomy" id="89673"/>
    <lineage>
        <taxon>Eukaryota</taxon>
        <taxon>Metazoa</taxon>
        <taxon>Chordata</taxon>
        <taxon>Craniata</taxon>
        <taxon>Vertebrata</taxon>
        <taxon>Euteleostomi</taxon>
        <taxon>Mammalia</taxon>
        <taxon>Eutheria</taxon>
        <taxon>Laurasiatheria</taxon>
        <taxon>Chiroptera</taxon>
        <taxon>Yangochiroptera</taxon>
        <taxon>Phyllostomidae</taxon>
        <taxon>Phyllostominae</taxon>
        <taxon>Phyllostomus</taxon>
    </lineage>
</organism>
<feature type="compositionally biased region" description="Basic and acidic residues" evidence="14">
    <location>
        <begin position="1727"/>
        <end position="1738"/>
    </location>
</feature>
<feature type="repeat" description="BRCA2" evidence="13">
    <location>
        <begin position="992"/>
        <end position="1026"/>
    </location>
</feature>
<feature type="compositionally biased region" description="Basic residues" evidence="14">
    <location>
        <begin position="3407"/>
        <end position="3417"/>
    </location>
</feature>
<dbReference type="PANTHER" id="PTHR11289:SF0">
    <property type="entry name" value="BREAST CANCER TYPE 2 SUSCEPTIBILITY PROTEIN"/>
    <property type="match status" value="1"/>
</dbReference>
<feature type="region of interest" description="Disordered" evidence="14">
    <location>
        <begin position="1718"/>
        <end position="1739"/>
    </location>
</feature>
<evidence type="ECO:0000256" key="10">
    <source>
        <dbReference type="ARBA" id="ARBA00023204"/>
    </source>
</evidence>
<keyword evidence="9" id="KW-0233">DNA recombination</keyword>
<dbReference type="Gene3D" id="6.10.70.10">
    <property type="match status" value="1"/>
</dbReference>
<dbReference type="Pfam" id="PF09169">
    <property type="entry name" value="BRCA-2_helical"/>
    <property type="match status" value="1"/>
</dbReference>
<dbReference type="InterPro" id="IPR002093">
    <property type="entry name" value="BRCA2_repeat"/>
</dbReference>
<dbReference type="InterPro" id="IPR055077">
    <property type="entry name" value="BRCA2_TR2"/>
</dbReference>
<evidence type="ECO:0000256" key="2">
    <source>
        <dbReference type="ARBA" id="ARBA00004300"/>
    </source>
</evidence>
<keyword evidence="16" id="KW-1185">Reference proteome</keyword>
<evidence type="ECO:0000256" key="3">
    <source>
        <dbReference type="ARBA" id="ARBA00022490"/>
    </source>
</evidence>
<dbReference type="PROSITE" id="PS50138">
    <property type="entry name" value="BRCA2_REPEAT"/>
    <property type="match status" value="7"/>
</dbReference>
<keyword evidence="7" id="KW-0832">Ubl conjugation</keyword>
<name>A0A7E6D7M0_9CHIR</name>
<evidence type="ECO:0000256" key="9">
    <source>
        <dbReference type="ARBA" id="ARBA00023172"/>
    </source>
</evidence>
<keyword evidence="6" id="KW-0227">DNA damage</keyword>
<dbReference type="SMART" id="SM01341">
    <property type="entry name" value="Tower"/>
    <property type="match status" value="1"/>
</dbReference>
<dbReference type="SUPFAM" id="SSF81872">
    <property type="entry name" value="BRCA2 helical domain"/>
    <property type="match status" value="1"/>
</dbReference>
<evidence type="ECO:0000256" key="5">
    <source>
        <dbReference type="ARBA" id="ARBA00022737"/>
    </source>
</evidence>
<dbReference type="GO" id="GO:0006355">
    <property type="term" value="P:regulation of DNA-templated transcription"/>
    <property type="evidence" value="ECO:0007669"/>
    <property type="project" value="TreeGrafter"/>
</dbReference>
<feature type="region of interest" description="Disordered" evidence="14">
    <location>
        <begin position="760"/>
        <end position="780"/>
    </location>
</feature>
<dbReference type="InterPro" id="IPR015525">
    <property type="entry name" value="BRCA2"/>
</dbReference>
<dbReference type="InParanoid" id="A0A7E6D7M0"/>
<keyword evidence="10" id="KW-0234">DNA repair</keyword>
<dbReference type="Pfam" id="PF09103">
    <property type="entry name" value="BRCA-2_OB1"/>
    <property type="match status" value="1"/>
</dbReference>
<accession>A0A7E6D7M0</accession>
<evidence type="ECO:0000256" key="8">
    <source>
        <dbReference type="ARBA" id="ARBA00023125"/>
    </source>
</evidence>
<dbReference type="Pfam" id="PF21318">
    <property type="entry name" value="BRCA2DBD_OB2"/>
    <property type="match status" value="1"/>
</dbReference>
<dbReference type="Proteomes" id="UP000504628">
    <property type="component" value="Chromosome 2"/>
</dbReference>
<dbReference type="CDD" id="cd04494">
    <property type="entry name" value="BRCA2DBD_OB2"/>
    <property type="match status" value="1"/>
</dbReference>
<dbReference type="SUPFAM" id="SSF81878">
    <property type="entry name" value="BRCA2 tower domain"/>
    <property type="match status" value="1"/>
</dbReference>
<dbReference type="FunFam" id="2.40.50.140:FF:000205">
    <property type="entry name" value="Breast cancer susceptibility protein 2"/>
    <property type="match status" value="1"/>
</dbReference>
<evidence type="ECO:0000256" key="7">
    <source>
        <dbReference type="ARBA" id="ARBA00022843"/>
    </source>
</evidence>
<evidence type="ECO:0000256" key="4">
    <source>
        <dbReference type="ARBA" id="ARBA00022553"/>
    </source>
</evidence>
<dbReference type="Pfam" id="PF09104">
    <property type="entry name" value="BRCA-2_OB3"/>
    <property type="match status" value="1"/>
</dbReference>